<keyword evidence="3" id="KW-0804">Transcription</keyword>
<dbReference type="PROSITE" id="PS00894">
    <property type="entry name" value="HTH_DEOR_1"/>
    <property type="match status" value="1"/>
</dbReference>
<sequence length="511" mass="54608">MVETSARLLALLSLLQLKRDWTGSELAGRLGVSTRTVRADIGRLRSLGYPVDARPGVAGGYRLAAGTAMPPLLLDDDEAVAVAVGLGAVATQRVGVEETSLTALAKLEQVLPSRLRRRVEAVREATSVVPGADPPLDLSVLGTVAAAIRGHERLRFGYTKPGGDTGDRHTEPHRLVGWGPLWYLLAWDLDRDDWRVFRVDRMVAHAPTGARFRPRVIPEGNVVEFVVKRVSKAAWTYRARVLVHAPAAKVAAKIPIPVDIEAVDESTCRVELGSNDPDGLALWMTQLDVDIEVVDGQELAAAFDRLATRLRRAAGGAEAGGGEEPGGKVTSAHEVRPRGFGGTPSVPIAEQRREEGARVPMTLEEATALAERAHAGQTDKAGRPYTEHVLAVRDRLAGHGESVQMAGVLHDVLEDTPLTAADLRARGCPAEVVAAVEAVTRRPGESYDDLVRRAAADPLGRLVKLADNAHNADEERLAALPAARAERLRAKYARARETLLAAGTPGPGGPV</sequence>
<dbReference type="PANTHER" id="PTHR34580:SF3">
    <property type="entry name" value="PROTEIN PAFB"/>
    <property type="match status" value="1"/>
</dbReference>
<dbReference type="InterPro" id="IPR036390">
    <property type="entry name" value="WH_DNA-bd_sf"/>
</dbReference>
<dbReference type="EMBL" id="JACCFS010000001">
    <property type="protein sequence ID" value="NYJ37459.1"/>
    <property type="molecule type" value="Genomic_DNA"/>
</dbReference>
<dbReference type="GO" id="GO:0003700">
    <property type="term" value="F:DNA-binding transcription factor activity"/>
    <property type="evidence" value="ECO:0007669"/>
    <property type="project" value="InterPro"/>
</dbReference>
<dbReference type="InterPro" id="IPR018356">
    <property type="entry name" value="Tscrpt_reg_HTH_DeoR_CS"/>
</dbReference>
<comment type="caution">
    <text evidence="6">The sequence shown here is derived from an EMBL/GenBank/DDBJ whole genome shotgun (WGS) entry which is preliminary data.</text>
</comment>
<dbReference type="SUPFAM" id="SSF46785">
    <property type="entry name" value="Winged helix' DNA-binding domain"/>
    <property type="match status" value="1"/>
</dbReference>
<evidence type="ECO:0000256" key="2">
    <source>
        <dbReference type="ARBA" id="ARBA00023125"/>
    </source>
</evidence>
<dbReference type="InterPro" id="IPR051534">
    <property type="entry name" value="CBASS_pafABC_assoc_protein"/>
</dbReference>
<dbReference type="Proteomes" id="UP000572051">
    <property type="component" value="Unassembled WGS sequence"/>
</dbReference>
<keyword evidence="1" id="KW-0805">Transcription regulation</keyword>
<reference evidence="6 7" key="1">
    <citation type="submission" date="2020-07" db="EMBL/GenBank/DDBJ databases">
        <title>Sequencing the genomes of 1000 actinobacteria strains.</title>
        <authorList>
            <person name="Klenk H.-P."/>
        </authorList>
    </citation>
    <scope>NUCLEOTIDE SEQUENCE [LARGE SCALE GENOMIC DNA]</scope>
    <source>
        <strain evidence="6 7">DSM 44442</strain>
    </source>
</reference>
<evidence type="ECO:0000313" key="6">
    <source>
        <dbReference type="EMBL" id="NYJ37459.1"/>
    </source>
</evidence>
<dbReference type="SUPFAM" id="SSF109604">
    <property type="entry name" value="HD-domain/PDEase-like"/>
    <property type="match status" value="1"/>
</dbReference>
<evidence type="ECO:0000313" key="7">
    <source>
        <dbReference type="Proteomes" id="UP000572051"/>
    </source>
</evidence>
<evidence type="ECO:0000256" key="3">
    <source>
        <dbReference type="ARBA" id="ARBA00023163"/>
    </source>
</evidence>
<dbReference type="Gene3D" id="1.10.10.10">
    <property type="entry name" value="Winged helix-like DNA-binding domain superfamily/Winged helix DNA-binding domain"/>
    <property type="match status" value="1"/>
</dbReference>
<evidence type="ECO:0000259" key="5">
    <source>
        <dbReference type="PROSITE" id="PS51000"/>
    </source>
</evidence>
<dbReference type="InterPro" id="IPR013196">
    <property type="entry name" value="HTH_11"/>
</dbReference>
<dbReference type="PROSITE" id="PS51000">
    <property type="entry name" value="HTH_DEOR_2"/>
    <property type="match status" value="1"/>
</dbReference>
<dbReference type="AlphaFoldDB" id="A0A7Z0JDG2"/>
<dbReference type="Pfam" id="PF13328">
    <property type="entry name" value="HD_4"/>
    <property type="match status" value="1"/>
</dbReference>
<dbReference type="GO" id="GO:0003677">
    <property type="term" value="F:DNA binding"/>
    <property type="evidence" value="ECO:0007669"/>
    <property type="project" value="UniProtKB-KW"/>
</dbReference>
<dbReference type="Pfam" id="PF08279">
    <property type="entry name" value="HTH_11"/>
    <property type="match status" value="1"/>
</dbReference>
<protein>
    <submittedName>
        <fullName evidence="6">Putative DNA-binding transcriptional regulator YafY</fullName>
    </submittedName>
</protein>
<feature type="domain" description="HTH deoR-type" evidence="5">
    <location>
        <begin position="4"/>
        <end position="59"/>
    </location>
</feature>
<dbReference type="InterPro" id="IPR036388">
    <property type="entry name" value="WH-like_DNA-bd_sf"/>
</dbReference>
<name>A0A7Z0JDG2_9ACTN</name>
<evidence type="ECO:0000256" key="4">
    <source>
        <dbReference type="SAM" id="MobiDB-lite"/>
    </source>
</evidence>
<dbReference type="InterPro" id="IPR001034">
    <property type="entry name" value="DeoR_HTH"/>
</dbReference>
<proteinExistence type="predicted"/>
<dbReference type="Pfam" id="PF13280">
    <property type="entry name" value="WYL"/>
    <property type="match status" value="1"/>
</dbReference>
<accession>A0A7Z0JDG2</accession>
<evidence type="ECO:0000256" key="1">
    <source>
        <dbReference type="ARBA" id="ARBA00023015"/>
    </source>
</evidence>
<dbReference type="InterPro" id="IPR026881">
    <property type="entry name" value="WYL_dom"/>
</dbReference>
<dbReference type="Gene3D" id="1.10.3210.10">
    <property type="entry name" value="Hypothetical protein af1432"/>
    <property type="match status" value="1"/>
</dbReference>
<organism evidence="6 7">
    <name type="scientific">Nocardiopsis aegyptia</name>
    <dbReference type="NCBI Taxonomy" id="220378"/>
    <lineage>
        <taxon>Bacteria</taxon>
        <taxon>Bacillati</taxon>
        <taxon>Actinomycetota</taxon>
        <taxon>Actinomycetes</taxon>
        <taxon>Streptosporangiales</taxon>
        <taxon>Nocardiopsidaceae</taxon>
        <taxon>Nocardiopsis</taxon>
    </lineage>
</organism>
<keyword evidence="7" id="KW-1185">Reference proteome</keyword>
<keyword evidence="2 6" id="KW-0238">DNA-binding</keyword>
<gene>
    <name evidence="6" type="ORF">HNR10_005340</name>
</gene>
<feature type="region of interest" description="Disordered" evidence="4">
    <location>
        <begin position="316"/>
        <end position="359"/>
    </location>
</feature>
<dbReference type="PANTHER" id="PTHR34580">
    <property type="match status" value="1"/>
</dbReference>
<dbReference type="PROSITE" id="PS52050">
    <property type="entry name" value="WYL"/>
    <property type="match status" value="1"/>
</dbReference>